<feature type="compositionally biased region" description="Polar residues" evidence="2">
    <location>
        <begin position="82"/>
        <end position="105"/>
    </location>
</feature>
<feature type="signal peptide" evidence="3">
    <location>
        <begin position="1"/>
        <end position="18"/>
    </location>
</feature>
<feature type="region of interest" description="Disordered" evidence="2">
    <location>
        <begin position="24"/>
        <end position="136"/>
    </location>
</feature>
<accession>A0ABR3PVN4</accession>
<evidence type="ECO:0000256" key="3">
    <source>
        <dbReference type="SAM" id="SignalP"/>
    </source>
</evidence>
<dbReference type="PANTHER" id="PTHR31836">
    <property type="match status" value="1"/>
</dbReference>
<dbReference type="InterPro" id="IPR036908">
    <property type="entry name" value="RlpA-like_sf"/>
</dbReference>
<feature type="compositionally biased region" description="Basic residues" evidence="2">
    <location>
        <begin position="28"/>
        <end position="42"/>
    </location>
</feature>
<organism evidence="4 5">
    <name type="scientific">Vanrija albida</name>
    <dbReference type="NCBI Taxonomy" id="181172"/>
    <lineage>
        <taxon>Eukaryota</taxon>
        <taxon>Fungi</taxon>
        <taxon>Dikarya</taxon>
        <taxon>Basidiomycota</taxon>
        <taxon>Agaricomycotina</taxon>
        <taxon>Tremellomycetes</taxon>
        <taxon>Trichosporonales</taxon>
        <taxon>Trichosporonaceae</taxon>
        <taxon>Vanrija</taxon>
    </lineage>
</organism>
<feature type="compositionally biased region" description="Low complexity" evidence="2">
    <location>
        <begin position="71"/>
        <end position="81"/>
    </location>
</feature>
<feature type="compositionally biased region" description="Low complexity" evidence="2">
    <location>
        <begin position="106"/>
        <end position="129"/>
    </location>
</feature>
<gene>
    <name evidence="4" type="ORF">Q8F55_008095</name>
</gene>
<sequence length="239" mass="24303">MLAKTLALFALAASLVAAAPTPDWNGHNGHHHHGHGGHRHGGWRGQQSSEVATATDGGDSSDAQPSPSAWSGNDNGDNSGNATTDASNLAAQPQDSQPQGNSTSDSQAQPSAQPAAQSSAQPNSGAQPSGQTFTGDATYYDVLNPAENEGQSAGTVACSGTKYTNDDAIVAINSAQFPGSCGKKVIIKDDTTGNTAEATAVDECSSCGYGAIDLTPSLWSQLHNGKTDDGIFQATWSFA</sequence>
<dbReference type="RefSeq" id="XP_069206340.1">
    <property type="nucleotide sequence ID" value="XM_069356499.1"/>
</dbReference>
<dbReference type="CDD" id="cd22191">
    <property type="entry name" value="DPBB_RlpA_EXP_N-like"/>
    <property type="match status" value="1"/>
</dbReference>
<feature type="compositionally biased region" description="Polar residues" evidence="2">
    <location>
        <begin position="61"/>
        <end position="70"/>
    </location>
</feature>
<comment type="caution">
    <text evidence="4">The sequence shown here is derived from an EMBL/GenBank/DDBJ whole genome shotgun (WGS) entry which is preliminary data.</text>
</comment>
<dbReference type="EMBL" id="JBBXJM010000006">
    <property type="protein sequence ID" value="KAL1406396.1"/>
    <property type="molecule type" value="Genomic_DNA"/>
</dbReference>
<feature type="chain" id="PRO_5047054480" description="Barwin domain-containing protein" evidence="3">
    <location>
        <begin position="19"/>
        <end position="239"/>
    </location>
</feature>
<dbReference type="GeneID" id="95989138"/>
<keyword evidence="5" id="KW-1185">Reference proteome</keyword>
<evidence type="ECO:0000313" key="4">
    <source>
        <dbReference type="EMBL" id="KAL1406396.1"/>
    </source>
</evidence>
<evidence type="ECO:0000256" key="1">
    <source>
        <dbReference type="ARBA" id="ARBA00022729"/>
    </source>
</evidence>
<evidence type="ECO:0000256" key="2">
    <source>
        <dbReference type="SAM" id="MobiDB-lite"/>
    </source>
</evidence>
<evidence type="ECO:0008006" key="6">
    <source>
        <dbReference type="Google" id="ProtNLM"/>
    </source>
</evidence>
<evidence type="ECO:0000313" key="5">
    <source>
        <dbReference type="Proteomes" id="UP001565368"/>
    </source>
</evidence>
<dbReference type="SUPFAM" id="SSF50685">
    <property type="entry name" value="Barwin-like endoglucanases"/>
    <property type="match status" value="1"/>
</dbReference>
<dbReference type="PANTHER" id="PTHR31836:SF25">
    <property type="entry name" value="RLPA-LIKE PROTEIN DOUBLE-PSI BETA-BARREL DOMAIN-CONTAINING PROTEIN"/>
    <property type="match status" value="1"/>
</dbReference>
<protein>
    <recommendedName>
        <fullName evidence="6">Barwin domain-containing protein</fullName>
    </recommendedName>
</protein>
<name>A0ABR3PVN4_9TREE</name>
<dbReference type="Proteomes" id="UP001565368">
    <property type="component" value="Unassembled WGS sequence"/>
</dbReference>
<dbReference type="Gene3D" id="2.40.40.10">
    <property type="entry name" value="RlpA-like domain"/>
    <property type="match status" value="1"/>
</dbReference>
<keyword evidence="1 3" id="KW-0732">Signal</keyword>
<proteinExistence type="predicted"/>
<dbReference type="InterPro" id="IPR051477">
    <property type="entry name" value="Expansin_CellWall"/>
</dbReference>
<reference evidence="4 5" key="1">
    <citation type="submission" date="2023-08" db="EMBL/GenBank/DDBJ databases">
        <title>Annotated Genome Sequence of Vanrija albida AlHP1.</title>
        <authorList>
            <person name="Herzog R."/>
        </authorList>
    </citation>
    <scope>NUCLEOTIDE SEQUENCE [LARGE SCALE GENOMIC DNA]</scope>
    <source>
        <strain evidence="4 5">AlHP1</strain>
    </source>
</reference>